<organism evidence="2 3">
    <name type="scientific">Marmota marmota marmota</name>
    <name type="common">Alpine marmot</name>
    <dbReference type="NCBI Taxonomy" id="9994"/>
    <lineage>
        <taxon>Eukaryota</taxon>
        <taxon>Metazoa</taxon>
        <taxon>Chordata</taxon>
        <taxon>Craniata</taxon>
        <taxon>Vertebrata</taxon>
        <taxon>Euteleostomi</taxon>
        <taxon>Mammalia</taxon>
        <taxon>Eutheria</taxon>
        <taxon>Euarchontoglires</taxon>
        <taxon>Glires</taxon>
        <taxon>Rodentia</taxon>
        <taxon>Sciuromorpha</taxon>
        <taxon>Sciuridae</taxon>
        <taxon>Xerinae</taxon>
        <taxon>Marmotini</taxon>
        <taxon>Marmota</taxon>
    </lineage>
</organism>
<protein>
    <submittedName>
        <fullName evidence="2">Uncharacterized protein</fullName>
    </submittedName>
</protein>
<proteinExistence type="predicted"/>
<evidence type="ECO:0000256" key="1">
    <source>
        <dbReference type="SAM" id="MobiDB-lite"/>
    </source>
</evidence>
<evidence type="ECO:0000313" key="2">
    <source>
        <dbReference type="Ensembl" id="ENSMMMP00000015135.1"/>
    </source>
</evidence>
<reference evidence="2" key="1">
    <citation type="submission" date="2025-08" db="UniProtKB">
        <authorList>
            <consortium name="Ensembl"/>
        </authorList>
    </citation>
    <scope>IDENTIFICATION</scope>
</reference>
<keyword evidence="3" id="KW-1185">Reference proteome</keyword>
<reference evidence="2" key="2">
    <citation type="submission" date="2025-09" db="UniProtKB">
        <authorList>
            <consortium name="Ensembl"/>
        </authorList>
    </citation>
    <scope>IDENTIFICATION</scope>
</reference>
<accession>A0A8C5ZLK2</accession>
<dbReference type="AlphaFoldDB" id="A0A8C5ZLK2"/>
<dbReference type="GeneTree" id="ENSGT00990000212534"/>
<dbReference type="Proteomes" id="UP000694407">
    <property type="component" value="Unplaced"/>
</dbReference>
<feature type="region of interest" description="Disordered" evidence="1">
    <location>
        <begin position="1"/>
        <end position="43"/>
    </location>
</feature>
<evidence type="ECO:0000313" key="3">
    <source>
        <dbReference type="Proteomes" id="UP000694407"/>
    </source>
</evidence>
<name>A0A8C5ZLK2_MARMA</name>
<sequence>MMTMTTMADGLEGQDSSKSAFMEFGQQQQQQQQQQERERERETLRTLETGFYASILENPHYKDIFPYPLGPRL</sequence>
<dbReference type="Ensembl" id="ENSMMMT00000017260.1">
    <property type="protein sequence ID" value="ENSMMMP00000015135.1"/>
    <property type="gene ID" value="ENSMMMG00000013494.1"/>
</dbReference>